<dbReference type="EMBL" id="CP002085">
    <property type="protein sequence ID" value="ADK83464.1"/>
    <property type="molecule type" value="Genomic_DNA"/>
</dbReference>
<dbReference type="KEGG" id="dbr:Deba_0085"/>
<accession>E1QDE5</accession>
<gene>
    <name evidence="2" type="ordered locus">Deba_0085</name>
</gene>
<protein>
    <submittedName>
        <fullName evidence="2">Uncharacterized protein</fullName>
    </submittedName>
</protein>
<keyword evidence="1" id="KW-0732">Signal</keyword>
<feature type="chain" id="PRO_5003150176" evidence="1">
    <location>
        <begin position="33"/>
        <end position="172"/>
    </location>
</feature>
<organism evidence="2 3">
    <name type="scientific">Desulfarculus baarsii (strain ATCC 33931 / DSM 2075 / LMG 7858 / VKM B-1802 / 2st14)</name>
    <dbReference type="NCBI Taxonomy" id="644282"/>
    <lineage>
        <taxon>Bacteria</taxon>
        <taxon>Pseudomonadati</taxon>
        <taxon>Thermodesulfobacteriota</taxon>
        <taxon>Desulfarculia</taxon>
        <taxon>Desulfarculales</taxon>
        <taxon>Desulfarculaceae</taxon>
        <taxon>Desulfarculus</taxon>
    </lineage>
</organism>
<proteinExistence type="predicted"/>
<reference evidence="2 3" key="1">
    <citation type="journal article" date="2010" name="Stand. Genomic Sci.">
        <title>Complete genome sequence of Desulfarculus baarsii type strain (2st14).</title>
        <authorList>
            <person name="Sun H."/>
            <person name="Spring S."/>
            <person name="Lapidus A."/>
            <person name="Davenport K."/>
            <person name="Del Rio T.G."/>
            <person name="Tice H."/>
            <person name="Nolan M."/>
            <person name="Copeland A."/>
            <person name="Cheng J.F."/>
            <person name="Lucas S."/>
            <person name="Tapia R."/>
            <person name="Goodwin L."/>
            <person name="Pitluck S."/>
            <person name="Ivanova N."/>
            <person name="Pagani I."/>
            <person name="Mavromatis K."/>
            <person name="Ovchinnikova G."/>
            <person name="Pati A."/>
            <person name="Chen A."/>
            <person name="Palaniappan K."/>
            <person name="Hauser L."/>
            <person name="Chang Y.J."/>
            <person name="Jeffries C.D."/>
            <person name="Detter J.C."/>
            <person name="Han C."/>
            <person name="Rohde M."/>
            <person name="Brambilla E."/>
            <person name="Goker M."/>
            <person name="Woyke T."/>
            <person name="Bristow J."/>
            <person name="Eisen J.A."/>
            <person name="Markowitz V."/>
            <person name="Hugenholtz P."/>
            <person name="Kyrpides N.C."/>
            <person name="Klenk H.P."/>
            <person name="Land M."/>
        </authorList>
    </citation>
    <scope>NUCLEOTIDE SEQUENCE [LARGE SCALE GENOMIC DNA]</scope>
    <source>
        <strain evidence="3">ATCC 33931 / DSM 2075 / LMG 7858 / VKM B-1802 / 2st14</strain>
    </source>
</reference>
<dbReference type="HOGENOM" id="CLU_1552802_0_0_7"/>
<name>E1QDE5_DESB2</name>
<evidence type="ECO:0000313" key="2">
    <source>
        <dbReference type="EMBL" id="ADK83464.1"/>
    </source>
</evidence>
<evidence type="ECO:0000313" key="3">
    <source>
        <dbReference type="Proteomes" id="UP000009047"/>
    </source>
</evidence>
<feature type="signal peptide" evidence="1">
    <location>
        <begin position="1"/>
        <end position="32"/>
    </location>
</feature>
<sequence length="172" mass="17877">MILSACFSKTTAAAFVLALLAVLAAGPGRAVAAQVVYDGVLSCGDMSTVVRFVYDDQAKTVSEFELVDACSVRAGAILFGGERAEARAAASGVWRLAATMAVGPDGFFAYSDEKGNHLNGRIGGKPWSVPCVGGVATYLAHGAVGRPKAKLVDCGRGQYYMPCARWAANPRP</sequence>
<dbReference type="Proteomes" id="UP000009047">
    <property type="component" value="Chromosome"/>
</dbReference>
<keyword evidence="3" id="KW-1185">Reference proteome</keyword>
<dbReference type="AlphaFoldDB" id="E1QDE5"/>
<evidence type="ECO:0000256" key="1">
    <source>
        <dbReference type="SAM" id="SignalP"/>
    </source>
</evidence>